<evidence type="ECO:0000313" key="2">
    <source>
        <dbReference type="EMBL" id="SDU55178.1"/>
    </source>
</evidence>
<protein>
    <recommendedName>
        <fullName evidence="4">Beta-lactamase class A</fullName>
    </recommendedName>
</protein>
<dbReference type="InterPro" id="IPR012338">
    <property type="entry name" value="Beta-lactam/transpept-like"/>
</dbReference>
<feature type="signal peptide" evidence="1">
    <location>
        <begin position="1"/>
        <end position="22"/>
    </location>
</feature>
<name>A0A1H2JGB4_9ACTN</name>
<reference evidence="2 3" key="1">
    <citation type="submission" date="2016-10" db="EMBL/GenBank/DDBJ databases">
        <authorList>
            <person name="de Groot N.N."/>
        </authorList>
    </citation>
    <scope>NUCLEOTIDE SEQUENCE [LARGE SCALE GENOMIC DNA]</scope>
    <source>
        <strain evidence="2 3">DSM 44215</strain>
    </source>
</reference>
<dbReference type="SUPFAM" id="SSF56601">
    <property type="entry name" value="beta-lactamase/transpeptidase-like"/>
    <property type="match status" value="1"/>
</dbReference>
<proteinExistence type="predicted"/>
<evidence type="ECO:0000313" key="3">
    <source>
        <dbReference type="Proteomes" id="UP000183180"/>
    </source>
</evidence>
<dbReference type="STRING" id="158898.SAMN04488548_1342075"/>
<accession>A0A1H2JGB4</accession>
<organism evidence="2 3">
    <name type="scientific">Gordonia westfalica</name>
    <dbReference type="NCBI Taxonomy" id="158898"/>
    <lineage>
        <taxon>Bacteria</taxon>
        <taxon>Bacillati</taxon>
        <taxon>Actinomycetota</taxon>
        <taxon>Actinomycetes</taxon>
        <taxon>Mycobacteriales</taxon>
        <taxon>Gordoniaceae</taxon>
        <taxon>Gordonia</taxon>
    </lineage>
</organism>
<evidence type="ECO:0000256" key="1">
    <source>
        <dbReference type="SAM" id="SignalP"/>
    </source>
</evidence>
<sequence length="296" mass="30736">MKVVTRFASAVGALMMSLVVGAGTATAVPLPVLPPLPEPFATWLTPPEPIEAKLAKSYATLQKSMKKSLPGQLGIAIVPVGGNQVISLGSLKAGRAWSTLKVPVSLAAQRKRGVAVAAMEDKAITFSDNDAAGELWGALGGGRASVDAVTAVLREGHDTRTHVSSEIDTPASYPGYTSWALRDQALFGAHLPCLPGSEQIIRLMSDVAPNQQWGIAKVGRNKGAVTAVKGGWGPATSKSGGHLVRQLGIITTTDGQVAVSMAAIPRSGSFTDGTKMLTRLGNWLGKNLAELPKGRC</sequence>
<dbReference type="Proteomes" id="UP000183180">
    <property type="component" value="Unassembled WGS sequence"/>
</dbReference>
<gene>
    <name evidence="2" type="ORF">SAMN04488548_1342075</name>
</gene>
<dbReference type="Gene3D" id="3.40.710.10">
    <property type="entry name" value="DD-peptidase/beta-lactamase superfamily"/>
    <property type="match status" value="1"/>
</dbReference>
<feature type="chain" id="PRO_5038377571" description="Beta-lactamase class A" evidence="1">
    <location>
        <begin position="23"/>
        <end position="296"/>
    </location>
</feature>
<keyword evidence="1" id="KW-0732">Signal</keyword>
<dbReference type="EMBL" id="FNLM01000034">
    <property type="protein sequence ID" value="SDU55178.1"/>
    <property type="molecule type" value="Genomic_DNA"/>
</dbReference>
<evidence type="ECO:0008006" key="4">
    <source>
        <dbReference type="Google" id="ProtNLM"/>
    </source>
</evidence>
<dbReference type="AlphaFoldDB" id="A0A1H2JGB4"/>